<proteinExistence type="predicted"/>
<evidence type="ECO:0000256" key="1">
    <source>
        <dbReference type="SAM" id="SignalP"/>
    </source>
</evidence>
<dbReference type="AlphaFoldDB" id="A0AA38IRJ8"/>
<reference evidence="2" key="1">
    <citation type="journal article" date="2023" name="G3 (Bethesda)">
        <title>Whole genome assemblies of Zophobas morio and Tenebrio molitor.</title>
        <authorList>
            <person name="Kaur S."/>
            <person name="Stinson S.A."/>
            <person name="diCenzo G.C."/>
        </authorList>
    </citation>
    <scope>NUCLEOTIDE SEQUENCE</scope>
    <source>
        <strain evidence="2">QUZm001</strain>
    </source>
</reference>
<gene>
    <name evidence="2" type="ORF">Zmor_011716</name>
</gene>
<evidence type="ECO:0000313" key="2">
    <source>
        <dbReference type="EMBL" id="KAJ3660061.1"/>
    </source>
</evidence>
<dbReference type="EMBL" id="JALNTZ010000003">
    <property type="protein sequence ID" value="KAJ3660061.1"/>
    <property type="molecule type" value="Genomic_DNA"/>
</dbReference>
<keyword evidence="1" id="KW-0732">Signal</keyword>
<organism evidence="2 3">
    <name type="scientific">Zophobas morio</name>
    <dbReference type="NCBI Taxonomy" id="2755281"/>
    <lineage>
        <taxon>Eukaryota</taxon>
        <taxon>Metazoa</taxon>
        <taxon>Ecdysozoa</taxon>
        <taxon>Arthropoda</taxon>
        <taxon>Hexapoda</taxon>
        <taxon>Insecta</taxon>
        <taxon>Pterygota</taxon>
        <taxon>Neoptera</taxon>
        <taxon>Endopterygota</taxon>
        <taxon>Coleoptera</taxon>
        <taxon>Polyphaga</taxon>
        <taxon>Cucujiformia</taxon>
        <taxon>Tenebrionidae</taxon>
        <taxon>Zophobas</taxon>
    </lineage>
</organism>
<keyword evidence="3" id="KW-1185">Reference proteome</keyword>
<dbReference type="Proteomes" id="UP001168821">
    <property type="component" value="Unassembled WGS sequence"/>
</dbReference>
<name>A0AA38IRJ8_9CUCU</name>
<feature type="chain" id="PRO_5041416877" description="EB domain-containing protein" evidence="1">
    <location>
        <begin position="23"/>
        <end position="132"/>
    </location>
</feature>
<evidence type="ECO:0008006" key="4">
    <source>
        <dbReference type="Google" id="ProtNLM"/>
    </source>
</evidence>
<evidence type="ECO:0000313" key="3">
    <source>
        <dbReference type="Proteomes" id="UP001168821"/>
    </source>
</evidence>
<protein>
    <recommendedName>
        <fullName evidence="4">EB domain-containing protein</fullName>
    </recommendedName>
</protein>
<comment type="caution">
    <text evidence="2">The sequence shown here is derived from an EMBL/GenBank/DDBJ whole genome shotgun (WGS) entry which is preliminary data.</text>
</comment>
<accession>A0AA38IRJ8</accession>
<feature type="signal peptide" evidence="1">
    <location>
        <begin position="1"/>
        <end position="22"/>
    </location>
</feature>
<sequence>MMKAWYFLSCMFFTLITIETTGGPVTSRSCKKNSQCGTFGYLCGQNDTCQCGPFYVLNSYGDKCVGGIGQKCRYDEHCIEGAFCEIQMSCQCKDDLYPSEDRFSCSKSPSIASLEPHLFTTGILLYQCLKII</sequence>